<reference evidence="11" key="1">
    <citation type="journal article" date="2017" name="Proc. Natl. Acad. Sci. U.S.A.">
        <title>Simulation of Deepwater Horizon oil plume reveals substrate specialization within a complex community of hydrocarbon degraders.</title>
        <authorList>
            <person name="Hu P."/>
            <person name="Dubinsky E.A."/>
            <person name="Probst A.J."/>
            <person name="Wang J."/>
            <person name="Sieber C.M.K."/>
            <person name="Tom L.M."/>
            <person name="Gardinali P."/>
            <person name="Banfield J.F."/>
            <person name="Atlas R.M."/>
            <person name="Andersen G.L."/>
        </authorList>
    </citation>
    <scope>NUCLEOTIDE SEQUENCE [LARGE SCALE GENOMIC DNA]</scope>
</reference>
<comment type="subcellular location">
    <subcellularLocation>
        <location evidence="1">Membrane</location>
    </subcellularLocation>
</comment>
<sequence>MQYDKIQITRYWRIVQALPYLILIIIVVPIIFSPLASKLTKRRQIASFLYRRFYTALNIQLIIEGSPTSKPALWVCNHISWLDILLLAGNSTVDFIAKTEVGKWPIIGYIVKKAGTLLISRENKFQTYRSLPLLQKRIRTGIPMIVFPEGTTTNGYSTLPFKPMFYQAAIREDAMIQPLSLQYFDSNGDITDCVAFVDDDDFITSLKQILKQPKIIARLHFLPAITASEYHRKQLASISRLAIDQDLSLNDPAQHKSNSNKAINISISNTSPT</sequence>
<dbReference type="PANTHER" id="PTHR23063:SF52">
    <property type="entry name" value="LYSOPHOSPHATIDYLCHOLINE ACYLTRANSFERASE"/>
    <property type="match status" value="1"/>
</dbReference>
<name>A0A1Y5HIY4_OLEAN</name>
<keyword evidence="3 8" id="KW-0812">Transmembrane</keyword>
<evidence type="ECO:0000256" key="3">
    <source>
        <dbReference type="ARBA" id="ARBA00022692"/>
    </source>
</evidence>
<dbReference type="CDD" id="cd07989">
    <property type="entry name" value="LPLAT_AGPAT-like"/>
    <property type="match status" value="1"/>
</dbReference>
<evidence type="ECO:0000256" key="4">
    <source>
        <dbReference type="ARBA" id="ARBA00022989"/>
    </source>
</evidence>
<dbReference type="Pfam" id="PF01553">
    <property type="entry name" value="Acyltransferase"/>
    <property type="match status" value="1"/>
</dbReference>
<dbReference type="SUPFAM" id="SSF69593">
    <property type="entry name" value="Glycerol-3-phosphate (1)-acyltransferase"/>
    <property type="match status" value="1"/>
</dbReference>
<dbReference type="PANTHER" id="PTHR23063">
    <property type="entry name" value="PHOSPHOLIPID ACYLTRANSFERASE"/>
    <property type="match status" value="1"/>
</dbReference>
<keyword evidence="5" id="KW-0443">Lipid metabolism</keyword>
<dbReference type="AlphaFoldDB" id="A0A1Y5HIY4"/>
<gene>
    <name evidence="10" type="ORF">A9R00_11830</name>
</gene>
<dbReference type="EMBL" id="MABE01000674">
    <property type="protein sequence ID" value="OUS35844.1"/>
    <property type="molecule type" value="Genomic_DNA"/>
</dbReference>
<evidence type="ECO:0000256" key="8">
    <source>
        <dbReference type="SAM" id="Phobius"/>
    </source>
</evidence>
<evidence type="ECO:0000313" key="10">
    <source>
        <dbReference type="EMBL" id="OUS35844.1"/>
    </source>
</evidence>
<dbReference type="GO" id="GO:0016746">
    <property type="term" value="F:acyltransferase activity"/>
    <property type="evidence" value="ECO:0007669"/>
    <property type="project" value="UniProtKB-KW"/>
</dbReference>
<keyword evidence="6 8" id="KW-0472">Membrane</keyword>
<evidence type="ECO:0000259" key="9">
    <source>
        <dbReference type="SMART" id="SM00563"/>
    </source>
</evidence>
<dbReference type="InterPro" id="IPR002123">
    <property type="entry name" value="Plipid/glycerol_acylTrfase"/>
</dbReference>
<feature type="domain" description="Phospholipid/glycerol acyltransferase" evidence="9">
    <location>
        <begin position="72"/>
        <end position="184"/>
    </location>
</feature>
<accession>A0A1Y5HIY4</accession>
<evidence type="ECO:0000313" key="11">
    <source>
        <dbReference type="Proteomes" id="UP000227088"/>
    </source>
</evidence>
<keyword evidence="7" id="KW-0012">Acyltransferase</keyword>
<dbReference type="GO" id="GO:0006629">
    <property type="term" value="P:lipid metabolic process"/>
    <property type="evidence" value="ECO:0007669"/>
    <property type="project" value="UniProtKB-KW"/>
</dbReference>
<feature type="transmembrane region" description="Helical" evidence="8">
    <location>
        <begin position="17"/>
        <end position="36"/>
    </location>
</feature>
<protein>
    <recommendedName>
        <fullName evidence="9">Phospholipid/glycerol acyltransferase domain-containing protein</fullName>
    </recommendedName>
</protein>
<evidence type="ECO:0000256" key="5">
    <source>
        <dbReference type="ARBA" id="ARBA00023098"/>
    </source>
</evidence>
<keyword evidence="4 8" id="KW-1133">Transmembrane helix</keyword>
<evidence type="ECO:0000256" key="2">
    <source>
        <dbReference type="ARBA" id="ARBA00022679"/>
    </source>
</evidence>
<evidence type="ECO:0000256" key="7">
    <source>
        <dbReference type="ARBA" id="ARBA00023315"/>
    </source>
</evidence>
<proteinExistence type="predicted"/>
<evidence type="ECO:0000256" key="6">
    <source>
        <dbReference type="ARBA" id="ARBA00023136"/>
    </source>
</evidence>
<dbReference type="SMART" id="SM00563">
    <property type="entry name" value="PlsC"/>
    <property type="match status" value="1"/>
</dbReference>
<comment type="caution">
    <text evidence="10">The sequence shown here is derived from an EMBL/GenBank/DDBJ whole genome shotgun (WGS) entry which is preliminary data.</text>
</comment>
<keyword evidence="2" id="KW-0808">Transferase</keyword>
<evidence type="ECO:0000256" key="1">
    <source>
        <dbReference type="ARBA" id="ARBA00004370"/>
    </source>
</evidence>
<organism evidence="10 11">
    <name type="scientific">Oleispira antarctica</name>
    <dbReference type="NCBI Taxonomy" id="188908"/>
    <lineage>
        <taxon>Bacteria</taxon>
        <taxon>Pseudomonadati</taxon>
        <taxon>Pseudomonadota</taxon>
        <taxon>Gammaproteobacteria</taxon>
        <taxon>Oceanospirillales</taxon>
        <taxon>Oceanospirillaceae</taxon>
        <taxon>Oleispira</taxon>
    </lineage>
</organism>
<dbReference type="Proteomes" id="UP000227088">
    <property type="component" value="Unassembled WGS sequence"/>
</dbReference>
<dbReference type="GO" id="GO:0016020">
    <property type="term" value="C:membrane"/>
    <property type="evidence" value="ECO:0007669"/>
    <property type="project" value="UniProtKB-SubCell"/>
</dbReference>